<evidence type="ECO:0000259" key="1">
    <source>
        <dbReference type="Pfam" id="PF02698"/>
    </source>
</evidence>
<dbReference type="GO" id="GO:0005886">
    <property type="term" value="C:plasma membrane"/>
    <property type="evidence" value="ECO:0007669"/>
    <property type="project" value="TreeGrafter"/>
</dbReference>
<dbReference type="STRING" id="314271.RB2654_20698"/>
<keyword evidence="3" id="KW-1185">Reference proteome</keyword>
<evidence type="ECO:0000313" key="2">
    <source>
        <dbReference type="EMBL" id="EAQ15041.1"/>
    </source>
</evidence>
<dbReference type="OrthoDB" id="9809813at2"/>
<evidence type="ECO:0000313" key="3">
    <source>
        <dbReference type="Proteomes" id="UP000002931"/>
    </source>
</evidence>
<dbReference type="PANTHER" id="PTHR30336:SF20">
    <property type="entry name" value="DUF218 DOMAIN-CONTAINING PROTEIN"/>
    <property type="match status" value="1"/>
</dbReference>
<dbReference type="AlphaFoldDB" id="A3VAV0"/>
<protein>
    <recommendedName>
        <fullName evidence="1">DUF218 domain-containing protein</fullName>
    </recommendedName>
</protein>
<proteinExistence type="predicted"/>
<dbReference type="HOGENOM" id="CLU_051474_3_3_5"/>
<dbReference type="CDD" id="cd06259">
    <property type="entry name" value="YdcF-like"/>
    <property type="match status" value="1"/>
</dbReference>
<feature type="domain" description="DUF218" evidence="1">
    <location>
        <begin position="8"/>
        <end position="136"/>
    </location>
</feature>
<dbReference type="Pfam" id="PF02698">
    <property type="entry name" value="DUF218"/>
    <property type="match status" value="1"/>
</dbReference>
<dbReference type="InterPro" id="IPR051599">
    <property type="entry name" value="Cell_Envelope_Assoc"/>
</dbReference>
<name>A3VAV0_9RHOB</name>
<dbReference type="Gene3D" id="3.40.50.620">
    <property type="entry name" value="HUPs"/>
    <property type="match status" value="1"/>
</dbReference>
<comment type="caution">
    <text evidence="2">The sequence shown here is derived from an EMBL/GenBank/DDBJ whole genome shotgun (WGS) entry which is preliminary data.</text>
</comment>
<reference evidence="2 3" key="1">
    <citation type="journal article" date="2010" name="J. Bacteriol.">
        <title>Genome sequences of Pelagibaca bermudensis HTCC2601T and Maritimibacter alkaliphilus HTCC2654T, the type strains of two marine Roseobacter genera.</title>
        <authorList>
            <person name="Thrash J.C."/>
            <person name="Cho J.C."/>
            <person name="Ferriera S."/>
            <person name="Johnson J."/>
            <person name="Vergin K.L."/>
            <person name="Giovannoni S.J."/>
        </authorList>
    </citation>
    <scope>NUCLEOTIDE SEQUENCE [LARGE SCALE GENOMIC DNA]</scope>
    <source>
        <strain evidence="2 3">HTCC2654</strain>
    </source>
</reference>
<accession>A3VAV0</accession>
<organism evidence="2 3">
    <name type="scientific">Maritimibacter alkaliphilus HTCC2654</name>
    <dbReference type="NCBI Taxonomy" id="314271"/>
    <lineage>
        <taxon>Bacteria</taxon>
        <taxon>Pseudomonadati</taxon>
        <taxon>Pseudomonadota</taxon>
        <taxon>Alphaproteobacteria</taxon>
        <taxon>Rhodobacterales</taxon>
        <taxon>Roseobacteraceae</taxon>
        <taxon>Maritimibacter</taxon>
    </lineage>
</organism>
<dbReference type="eggNOG" id="COG1434">
    <property type="taxonomic scope" value="Bacteria"/>
</dbReference>
<sequence length="154" mass="16314">MGAAVWPGGVASPALRRRTERAGRLLLDGQVQQIIVTGGVGDIPPAEADVAAGILADMEVPADLVLRDTRSTTTFENLVEARRMLQAGETVVVVSDAFHLPRSVLTARRLGLAASGESTSLSGANPWRIIRAALREVPALIWYGIRPIPGDILS</sequence>
<dbReference type="EMBL" id="AAMT01000001">
    <property type="protein sequence ID" value="EAQ15041.1"/>
    <property type="molecule type" value="Genomic_DNA"/>
</dbReference>
<dbReference type="PANTHER" id="PTHR30336">
    <property type="entry name" value="INNER MEMBRANE PROTEIN, PROBABLE PERMEASE"/>
    <property type="match status" value="1"/>
</dbReference>
<dbReference type="InterPro" id="IPR014729">
    <property type="entry name" value="Rossmann-like_a/b/a_fold"/>
</dbReference>
<dbReference type="InterPro" id="IPR003848">
    <property type="entry name" value="DUF218"/>
</dbReference>
<gene>
    <name evidence="2" type="ORF">RB2654_20698</name>
</gene>
<dbReference type="Proteomes" id="UP000002931">
    <property type="component" value="Unassembled WGS sequence"/>
</dbReference>